<feature type="transmembrane region" description="Helical" evidence="1">
    <location>
        <begin position="122"/>
        <end position="142"/>
    </location>
</feature>
<dbReference type="EMBL" id="JBBMEJ010000001">
    <property type="protein sequence ID" value="MEQ2369656.1"/>
    <property type="molecule type" value="Genomic_DNA"/>
</dbReference>
<proteinExistence type="predicted"/>
<reference evidence="2 3" key="1">
    <citation type="submission" date="2024-03" db="EMBL/GenBank/DDBJ databases">
        <title>Human intestinal bacterial collection.</title>
        <authorList>
            <person name="Pauvert C."/>
            <person name="Hitch T.C.A."/>
            <person name="Clavel T."/>
        </authorList>
    </citation>
    <scope>NUCLEOTIDE SEQUENCE [LARGE SCALE GENOMIC DNA]</scope>
    <source>
        <strain evidence="2 3">CLA-JM-H16</strain>
    </source>
</reference>
<keyword evidence="1" id="KW-0812">Transmembrane</keyword>
<sequence length="404" mass="43718">MKINGIGRWLLTVLAVLFLWEAFWNPVFCNSVCVKAASEKVPETSSEETSQEEMTSAEKQLTGQLELTDLQDMVDAMLGENSFSVTDTFHRLLSGEDVISEESVQEFLHSLLFSGFEREKGLIAKLLLLLLFAAAFSGFAGAFDNGQIGEISFYVVYLLVFTLLMNSFSGLSQSLSGVLGWLTEFMKELSPVYFMAVAAASGASSAAVFYQGVILLVWLFQWLLENILLPGVSLYILLKFVNHLSREEMLGKMAELIETLISWGLKSLLGLVAGLQVVRGLVAPVMDSLKRSALGKTAGALPGVGNAVNAVTELVLTTAVLVRNSLGVVLLLVVVAAGAGPVIRYGLLSLIYRFLAAVAQPVSDKRLVEAFSTMGEGCALLMRILFTAEVLCMLTFLILMAGGR</sequence>
<evidence type="ECO:0000313" key="2">
    <source>
        <dbReference type="EMBL" id="MEQ2369656.1"/>
    </source>
</evidence>
<feature type="transmembrane region" description="Helical" evidence="1">
    <location>
        <begin position="326"/>
        <end position="347"/>
    </location>
</feature>
<keyword evidence="1" id="KW-0472">Membrane</keyword>
<dbReference type="InterPro" id="IPR014194">
    <property type="entry name" value="Spore_III_AE"/>
</dbReference>
<keyword evidence="1" id="KW-1133">Transmembrane helix</keyword>
<feature type="transmembrane region" description="Helical" evidence="1">
    <location>
        <begin position="380"/>
        <end position="401"/>
    </location>
</feature>
<name>A0ABV1BBP1_9FIRM</name>
<keyword evidence="3" id="KW-1185">Reference proteome</keyword>
<comment type="caution">
    <text evidence="2">The sequence shown here is derived from an EMBL/GenBank/DDBJ whole genome shotgun (WGS) entry which is preliminary data.</text>
</comment>
<dbReference type="Proteomes" id="UP001473063">
    <property type="component" value="Unassembled WGS sequence"/>
</dbReference>
<feature type="transmembrane region" description="Helical" evidence="1">
    <location>
        <begin position="154"/>
        <end position="172"/>
    </location>
</feature>
<feature type="transmembrane region" description="Helical" evidence="1">
    <location>
        <begin position="192"/>
        <end position="220"/>
    </location>
</feature>
<protein>
    <submittedName>
        <fullName evidence="2">Stage III sporulation protein AE</fullName>
    </submittedName>
</protein>
<organism evidence="2 3">
    <name type="scientific">Blautia aquisgranensis</name>
    <dbReference type="NCBI Taxonomy" id="3133153"/>
    <lineage>
        <taxon>Bacteria</taxon>
        <taxon>Bacillati</taxon>
        <taxon>Bacillota</taxon>
        <taxon>Clostridia</taxon>
        <taxon>Lachnospirales</taxon>
        <taxon>Lachnospiraceae</taxon>
        <taxon>Blautia</taxon>
    </lineage>
</organism>
<evidence type="ECO:0000256" key="1">
    <source>
        <dbReference type="SAM" id="Phobius"/>
    </source>
</evidence>
<dbReference type="Pfam" id="PF09546">
    <property type="entry name" value="Spore_III_AE"/>
    <property type="match status" value="1"/>
</dbReference>
<feature type="transmembrane region" description="Helical" evidence="1">
    <location>
        <begin position="227"/>
        <end position="245"/>
    </location>
</feature>
<gene>
    <name evidence="2" type="ORF">WMO28_01635</name>
</gene>
<accession>A0ABV1BBP1</accession>
<dbReference type="RefSeq" id="WP_349055855.1">
    <property type="nucleotide sequence ID" value="NZ_JBBMEJ010000001.1"/>
</dbReference>
<evidence type="ECO:0000313" key="3">
    <source>
        <dbReference type="Proteomes" id="UP001473063"/>
    </source>
</evidence>
<feature type="transmembrane region" description="Helical" evidence="1">
    <location>
        <begin position="260"/>
        <end position="282"/>
    </location>
</feature>